<dbReference type="InterPro" id="IPR053468">
    <property type="entry name" value="ComGE-like"/>
</dbReference>
<feature type="transmembrane region" description="Helical" evidence="1">
    <location>
        <begin position="20"/>
        <end position="40"/>
    </location>
</feature>
<evidence type="ECO:0000313" key="3">
    <source>
        <dbReference type="Proteomes" id="UP001597318"/>
    </source>
</evidence>
<evidence type="ECO:0000256" key="1">
    <source>
        <dbReference type="SAM" id="Phobius"/>
    </source>
</evidence>
<proteinExistence type="predicted"/>
<name>A0ABW5BUZ4_9BACI</name>
<keyword evidence="1" id="KW-0472">Membrane</keyword>
<sequence>MERVVLLFKNFKGYSLAETITAFSMWILIVSILIPQLVLLTQERVTTKQSSDALKLLHEKVQHVAFSGVNKENEDIEKDSVVYHLTWKEEGGDQKACMEWSSLYKKTKSVCLLVS</sequence>
<dbReference type="EMBL" id="JBHUIK010000002">
    <property type="protein sequence ID" value="MFD2213982.1"/>
    <property type="molecule type" value="Genomic_DNA"/>
</dbReference>
<organism evidence="2 3">
    <name type="scientific">Metabacillus endolithicus</name>
    <dbReference type="NCBI Taxonomy" id="1535204"/>
    <lineage>
        <taxon>Bacteria</taxon>
        <taxon>Bacillati</taxon>
        <taxon>Bacillota</taxon>
        <taxon>Bacilli</taxon>
        <taxon>Bacillales</taxon>
        <taxon>Bacillaceae</taxon>
        <taxon>Metabacillus</taxon>
    </lineage>
</organism>
<keyword evidence="3" id="KW-1185">Reference proteome</keyword>
<gene>
    <name evidence="2" type="primary">comGE</name>
    <name evidence="2" type="ORF">ACFSKK_09855</name>
</gene>
<dbReference type="Proteomes" id="UP001597318">
    <property type="component" value="Unassembled WGS sequence"/>
</dbReference>
<keyword evidence="1" id="KW-1133">Transmembrane helix</keyword>
<dbReference type="RefSeq" id="WP_247344497.1">
    <property type="nucleotide sequence ID" value="NZ_CP095550.1"/>
</dbReference>
<evidence type="ECO:0000313" key="2">
    <source>
        <dbReference type="EMBL" id="MFD2213982.1"/>
    </source>
</evidence>
<dbReference type="NCBIfam" id="NF041013">
    <property type="entry name" value="T4P_ComGE"/>
    <property type="match status" value="1"/>
</dbReference>
<protein>
    <submittedName>
        <fullName evidence="2">Competence type IV pilus minor pilin ComGE</fullName>
    </submittedName>
</protein>
<reference evidence="3" key="1">
    <citation type="journal article" date="2019" name="Int. J. Syst. Evol. Microbiol.">
        <title>The Global Catalogue of Microorganisms (GCM) 10K type strain sequencing project: providing services to taxonomists for standard genome sequencing and annotation.</title>
        <authorList>
            <consortium name="The Broad Institute Genomics Platform"/>
            <consortium name="The Broad Institute Genome Sequencing Center for Infectious Disease"/>
            <person name="Wu L."/>
            <person name="Ma J."/>
        </authorList>
    </citation>
    <scope>NUCLEOTIDE SEQUENCE [LARGE SCALE GENOMIC DNA]</scope>
    <source>
        <strain evidence="3">CGMCC 1.15474</strain>
    </source>
</reference>
<keyword evidence="1" id="KW-0812">Transmembrane</keyword>
<accession>A0ABW5BUZ4</accession>
<comment type="caution">
    <text evidence="2">The sequence shown here is derived from an EMBL/GenBank/DDBJ whole genome shotgun (WGS) entry which is preliminary data.</text>
</comment>